<protein>
    <recommendedName>
        <fullName evidence="3">E3 ubiquitin-protein ligase</fullName>
    </recommendedName>
</protein>
<dbReference type="Gene3D" id="3.30.40.10">
    <property type="entry name" value="Zinc/RING finger domain, C3HC4 (zinc finger)"/>
    <property type="match status" value="1"/>
</dbReference>
<dbReference type="InterPro" id="IPR013083">
    <property type="entry name" value="Znf_RING/FYVE/PHD"/>
</dbReference>
<organism evidence="1 2">
    <name type="scientific">Psylliodes chrysocephalus</name>
    <dbReference type="NCBI Taxonomy" id="3402493"/>
    <lineage>
        <taxon>Eukaryota</taxon>
        <taxon>Metazoa</taxon>
        <taxon>Ecdysozoa</taxon>
        <taxon>Arthropoda</taxon>
        <taxon>Hexapoda</taxon>
        <taxon>Insecta</taxon>
        <taxon>Pterygota</taxon>
        <taxon>Neoptera</taxon>
        <taxon>Endopterygota</taxon>
        <taxon>Coleoptera</taxon>
        <taxon>Polyphaga</taxon>
        <taxon>Cucujiformia</taxon>
        <taxon>Chrysomeloidea</taxon>
        <taxon>Chrysomelidae</taxon>
        <taxon>Galerucinae</taxon>
        <taxon>Alticini</taxon>
        <taxon>Psylliodes</taxon>
    </lineage>
</organism>
<evidence type="ECO:0000313" key="2">
    <source>
        <dbReference type="Proteomes" id="UP001153636"/>
    </source>
</evidence>
<accession>A0A9P0G8L1</accession>
<sequence length="524" mass="61449">MNHLQCVISDGVCDYCHKYLSVTPVKVYPNRKIKCGRCSTSNDEEEDVGVDSMYNKIAARILFECINKFDGCTQLLQSSEVIEHEKTCLSKTFKCPICLEEIFTFLIIRHFRLNHPESLLEKPNFQVTNLRNIEKTFLYQLESDLLFVNFRDVSDLFADDLRQFSLNFLFHLGKNDYIKNFKIDFFEKNTNILNKTFYTSGNTSVTYNITLNITCESKLLVMFHLNCVEFKSSIISIIQPKINKKEESNNLKSLPQGNSNSKIFHEQLGEYLKTLLFQKRDIYPNDKFKESVSYLEITEKATLSYIKLFEKVTITFACRVCSLIYPFVFKVKKCIYLSGNNSHYYLQCSGCFNKKKIVTKNDFGLDELKNIMFFCIWDCGTLCVFNELYIHERKCIKQICQKCPIKSCFYYFKLFEIEDHVKNKHSISIFQSINWNHRLINVYLDTSNPVIKHIMLIWCVCVFVKFKWEQPNWTISFTCELPGVQIKARILDKNNKNISTIIGNGSFPHNEEIQVHLICLKNEN</sequence>
<dbReference type="AlphaFoldDB" id="A0A9P0G8L1"/>
<evidence type="ECO:0008006" key="3">
    <source>
        <dbReference type="Google" id="ProtNLM"/>
    </source>
</evidence>
<dbReference type="OrthoDB" id="6780401at2759"/>
<dbReference type="Proteomes" id="UP001153636">
    <property type="component" value="Chromosome 15"/>
</dbReference>
<gene>
    <name evidence="1" type="ORF">PSYICH_LOCUS4882</name>
</gene>
<dbReference type="EMBL" id="OV651827">
    <property type="protein sequence ID" value="CAH1103938.1"/>
    <property type="molecule type" value="Genomic_DNA"/>
</dbReference>
<dbReference type="SUPFAM" id="SSF49599">
    <property type="entry name" value="TRAF domain-like"/>
    <property type="match status" value="1"/>
</dbReference>
<proteinExistence type="predicted"/>
<keyword evidence="2" id="KW-1185">Reference proteome</keyword>
<evidence type="ECO:0000313" key="1">
    <source>
        <dbReference type="EMBL" id="CAH1103938.1"/>
    </source>
</evidence>
<name>A0A9P0G8L1_9CUCU</name>
<reference evidence="1" key="1">
    <citation type="submission" date="2022-01" db="EMBL/GenBank/DDBJ databases">
        <authorList>
            <person name="King R."/>
        </authorList>
    </citation>
    <scope>NUCLEOTIDE SEQUENCE</scope>
</reference>